<comment type="caution">
    <text evidence="3">The sequence shown here is derived from an EMBL/GenBank/DDBJ whole genome shotgun (WGS) entry which is preliminary data.</text>
</comment>
<dbReference type="PANTHER" id="PTHR44858">
    <property type="entry name" value="TETRATRICOPEPTIDE REPEAT PROTEIN 6"/>
    <property type="match status" value="1"/>
</dbReference>
<keyword evidence="1" id="KW-0677">Repeat</keyword>
<proteinExistence type="predicted"/>
<organism evidence="3 4">
    <name type="scientific">Carboxylicivirga mesophila</name>
    <dbReference type="NCBI Taxonomy" id="1166478"/>
    <lineage>
        <taxon>Bacteria</taxon>
        <taxon>Pseudomonadati</taxon>
        <taxon>Bacteroidota</taxon>
        <taxon>Bacteroidia</taxon>
        <taxon>Marinilabiliales</taxon>
        <taxon>Marinilabiliaceae</taxon>
        <taxon>Carboxylicivirga</taxon>
    </lineage>
</organism>
<dbReference type="SUPFAM" id="SSF48452">
    <property type="entry name" value="TPR-like"/>
    <property type="match status" value="2"/>
</dbReference>
<keyword evidence="4" id="KW-1185">Reference proteome</keyword>
<name>A0ABS5KDY9_9BACT</name>
<sequence length="485" mass="55611">MTTTKLKILLLSLIWPFVLNAQSIVDIINSTEKAVFEARAYNSARLQTGTVSGFLLSSDGLAITMGYIFEKADSAVVTLRSGKTFEVERIVSIHPPTNMALIKIEQNRQKTFNFLLPAKQSFKQNEELLFFTHPLESEDGMTLAPVNDLAFFPYLSRAGIISGEYNTRSAGAPAINNKGQLCGIINMSRNGMHKLLYNTYLLNDSNWVNINQPVKNNTFYKEKRDVLNPLFSQSLLNITCQQYIEAAKNLSKYIRLYPEDDQAFCLRAYARYHYQNLVGSREDMDICQELNPHGFLQYYFKSLFDLAVEKDNEARINLELCLDNKVDFGPAICQLAKLNLENNNDVRTAFDWFTAAIDADSLLAEAYYERARLRLRHSSDEEATLEDIDKTIYLDPDLPGIYSIRGTIFFSKQDYLPAIRDFDLAIERDIKDVHAWFNRGVAHYNIGLHQKACYDWDKAGKLGNYEAFKYISRYCKNVKRNVYGR</sequence>
<dbReference type="RefSeq" id="WP_212229946.1">
    <property type="nucleotide sequence ID" value="NZ_JAGUCN010000021.1"/>
</dbReference>
<protein>
    <submittedName>
        <fullName evidence="3">Trypsin-like peptidase domain-containing protein</fullName>
    </submittedName>
</protein>
<dbReference type="Pfam" id="PF13365">
    <property type="entry name" value="Trypsin_2"/>
    <property type="match status" value="1"/>
</dbReference>
<evidence type="ECO:0000313" key="4">
    <source>
        <dbReference type="Proteomes" id="UP000721861"/>
    </source>
</evidence>
<dbReference type="Proteomes" id="UP000721861">
    <property type="component" value="Unassembled WGS sequence"/>
</dbReference>
<dbReference type="Gene3D" id="2.40.10.120">
    <property type="match status" value="1"/>
</dbReference>
<dbReference type="EMBL" id="JAGUCN010000021">
    <property type="protein sequence ID" value="MBS2213017.1"/>
    <property type="molecule type" value="Genomic_DNA"/>
</dbReference>
<dbReference type="InterPro" id="IPR019734">
    <property type="entry name" value="TPR_rpt"/>
</dbReference>
<reference evidence="3 4" key="1">
    <citation type="journal article" date="2014" name="Int. J. Syst. Evol. Microbiol.">
        <title>Carboxylicivirga gen. nov. in the family Marinilabiliaceae with two novel species, Carboxylicivirga mesophila sp. nov. and Carboxylicivirga taeanensis sp. nov., and reclassification of Cytophaga fermentans as Saccharicrinis fermentans gen. nov., comb. nov.</title>
        <authorList>
            <person name="Yang S.H."/>
            <person name="Seo H.S."/>
            <person name="Woo J.H."/>
            <person name="Oh H.M."/>
            <person name="Jang H."/>
            <person name="Lee J.H."/>
            <person name="Kim S.J."/>
            <person name="Kwon K.K."/>
        </authorList>
    </citation>
    <scope>NUCLEOTIDE SEQUENCE [LARGE SCALE GENOMIC DNA]</scope>
    <source>
        <strain evidence="3 4">JCM 18290</strain>
    </source>
</reference>
<dbReference type="SUPFAM" id="SSF50494">
    <property type="entry name" value="Trypsin-like serine proteases"/>
    <property type="match status" value="1"/>
</dbReference>
<keyword evidence="2" id="KW-0802">TPR repeat</keyword>
<evidence type="ECO:0000256" key="1">
    <source>
        <dbReference type="ARBA" id="ARBA00022737"/>
    </source>
</evidence>
<dbReference type="Gene3D" id="1.25.40.10">
    <property type="entry name" value="Tetratricopeptide repeat domain"/>
    <property type="match status" value="2"/>
</dbReference>
<evidence type="ECO:0000313" key="3">
    <source>
        <dbReference type="EMBL" id="MBS2213017.1"/>
    </source>
</evidence>
<dbReference type="InterPro" id="IPR050498">
    <property type="entry name" value="Ycf3"/>
</dbReference>
<dbReference type="InterPro" id="IPR011990">
    <property type="entry name" value="TPR-like_helical_dom_sf"/>
</dbReference>
<dbReference type="SMART" id="SM00028">
    <property type="entry name" value="TPR"/>
    <property type="match status" value="3"/>
</dbReference>
<accession>A0ABS5KDY9</accession>
<dbReference type="PANTHER" id="PTHR44858:SF1">
    <property type="entry name" value="UDP-N-ACETYLGLUCOSAMINE--PEPTIDE N-ACETYLGLUCOSAMINYLTRANSFERASE SPINDLY-RELATED"/>
    <property type="match status" value="1"/>
</dbReference>
<evidence type="ECO:0000256" key="2">
    <source>
        <dbReference type="ARBA" id="ARBA00022803"/>
    </source>
</evidence>
<gene>
    <name evidence="3" type="ORF">KEM09_16485</name>
</gene>
<dbReference type="InterPro" id="IPR009003">
    <property type="entry name" value="Peptidase_S1_PA"/>
</dbReference>